<dbReference type="PANTHER" id="PTHR12684">
    <property type="entry name" value="PUTATIVE PHOSPHOTRANSFERASE"/>
    <property type="match status" value="1"/>
</dbReference>
<sequence>MGKFISFILRHEPKKIGLNLDENGWADVDDLIQKSVMNNVNFTKKDLEEIVDTNEKKRYSFNEDQTKIRANQGHSISINMEFKSVCPPEYLYHGTVVKFLPSINEKGIQKMSRQFVHLSVDESTALKVGCRHGKTVVLTICSNQIYKDGIIFHCSENGVWLTDYVDIKCIFKEKY</sequence>
<evidence type="ECO:0000256" key="5">
    <source>
        <dbReference type="HAMAP-Rule" id="MF_00299"/>
    </source>
</evidence>
<name>A0A563DFY3_9FLAO</name>
<dbReference type="Gene3D" id="3.20.170.30">
    <property type="match status" value="1"/>
</dbReference>
<dbReference type="PANTHER" id="PTHR12684:SF2">
    <property type="entry name" value="TRNA 2'-PHOSPHOTRANSFERASE 1"/>
    <property type="match status" value="1"/>
</dbReference>
<keyword evidence="2 5" id="KW-0808">Transferase</keyword>
<comment type="caution">
    <text evidence="6">The sequence shown here is derived from an EMBL/GenBank/DDBJ whole genome shotgun (WGS) entry which is preliminary data.</text>
</comment>
<proteinExistence type="inferred from homology"/>
<evidence type="ECO:0000256" key="2">
    <source>
        <dbReference type="ARBA" id="ARBA00022679"/>
    </source>
</evidence>
<dbReference type="HAMAP" id="MF_00299">
    <property type="entry name" value="KptA"/>
    <property type="match status" value="1"/>
</dbReference>
<accession>A0A563DFY3</accession>
<evidence type="ECO:0000256" key="3">
    <source>
        <dbReference type="ARBA" id="ARBA00023027"/>
    </source>
</evidence>
<dbReference type="AlphaFoldDB" id="A0A563DFY3"/>
<dbReference type="InterPro" id="IPR042081">
    <property type="entry name" value="RNA_2'-PTrans_C"/>
</dbReference>
<dbReference type="Pfam" id="PF01885">
    <property type="entry name" value="PTS_2-RNA"/>
    <property type="match status" value="1"/>
</dbReference>
<evidence type="ECO:0000256" key="1">
    <source>
        <dbReference type="ARBA" id="ARBA00009836"/>
    </source>
</evidence>
<evidence type="ECO:0000256" key="4">
    <source>
        <dbReference type="ARBA" id="ARBA00025212"/>
    </source>
</evidence>
<dbReference type="SUPFAM" id="SSF56399">
    <property type="entry name" value="ADP-ribosylation"/>
    <property type="match status" value="1"/>
</dbReference>
<gene>
    <name evidence="5" type="primary">kptA</name>
    <name evidence="6" type="ORF">ETU09_04435</name>
</gene>
<evidence type="ECO:0000313" key="7">
    <source>
        <dbReference type="Proteomes" id="UP000319499"/>
    </source>
</evidence>
<dbReference type="GO" id="GO:0000215">
    <property type="term" value="F:tRNA 2'-phosphotransferase activity"/>
    <property type="evidence" value="ECO:0007669"/>
    <property type="project" value="TreeGrafter"/>
</dbReference>
<keyword evidence="7" id="KW-1185">Reference proteome</keyword>
<dbReference type="GO" id="GO:0003950">
    <property type="term" value="F:NAD+ poly-ADP-ribosyltransferase activity"/>
    <property type="evidence" value="ECO:0007669"/>
    <property type="project" value="InterPro"/>
</dbReference>
<keyword evidence="3 5" id="KW-0520">NAD</keyword>
<comment type="similarity">
    <text evidence="1 5">Belongs to the KptA/TPT1 family.</text>
</comment>
<dbReference type="Proteomes" id="UP000319499">
    <property type="component" value="Unassembled WGS sequence"/>
</dbReference>
<protein>
    <recommendedName>
        <fullName evidence="5">Probable RNA 2'-phosphotransferase</fullName>
        <ecNumber evidence="5">2.7.1.-</ecNumber>
    </recommendedName>
</protein>
<dbReference type="RefSeq" id="WP_146261790.1">
    <property type="nucleotide sequence ID" value="NZ_SELG01000031.1"/>
</dbReference>
<dbReference type="EMBL" id="SELH01000016">
    <property type="protein sequence ID" value="TWP29095.1"/>
    <property type="molecule type" value="Genomic_DNA"/>
</dbReference>
<dbReference type="InterPro" id="IPR042080">
    <property type="entry name" value="RNA_2'-PTrans_N"/>
</dbReference>
<dbReference type="InterPro" id="IPR022928">
    <property type="entry name" value="RNA_2'-PTrans_KptA"/>
</dbReference>
<dbReference type="OrthoDB" id="4537997at2"/>
<organism evidence="6 7">
    <name type="scientific">Apibacter muscae</name>
    <dbReference type="NCBI Taxonomy" id="2509004"/>
    <lineage>
        <taxon>Bacteria</taxon>
        <taxon>Pseudomonadati</taxon>
        <taxon>Bacteroidota</taxon>
        <taxon>Flavobacteriia</taxon>
        <taxon>Flavobacteriales</taxon>
        <taxon>Weeksellaceae</taxon>
        <taxon>Apibacter</taxon>
    </lineage>
</organism>
<evidence type="ECO:0000313" key="6">
    <source>
        <dbReference type="EMBL" id="TWP29095.1"/>
    </source>
</evidence>
<reference evidence="6 7" key="1">
    <citation type="submission" date="2019-02" db="EMBL/GenBank/DDBJ databases">
        <title>Apibacter muscae sp. nov.: a novel member of the house fly microbiota.</title>
        <authorList>
            <person name="Park R."/>
        </authorList>
    </citation>
    <scope>NUCLEOTIDE SEQUENCE [LARGE SCALE GENOMIC DNA]</scope>
    <source>
        <strain evidence="6 7">AL1</strain>
    </source>
</reference>
<dbReference type="GO" id="GO:0006388">
    <property type="term" value="P:tRNA splicing, via endonucleolytic cleavage and ligation"/>
    <property type="evidence" value="ECO:0007669"/>
    <property type="project" value="UniProtKB-UniRule"/>
</dbReference>
<dbReference type="InterPro" id="IPR002745">
    <property type="entry name" value="Ptrans_KptA/Tpt1"/>
</dbReference>
<comment type="function">
    <text evidence="4 5">Removes the 2'-phosphate from RNA via an intermediate in which the phosphate is ADP-ribosylated by NAD followed by a presumed transesterification to release the RNA and generate ADP-ribose 1''-2''-cyclic phosphate (APPR&gt;P). May function as an ADP-ribosylase.</text>
</comment>
<dbReference type="EC" id="2.7.1.-" evidence="5"/>
<dbReference type="Gene3D" id="1.10.10.970">
    <property type="entry name" value="RNA 2'-phosphotransferase, Tpt1/KptA family, N-terminal domain"/>
    <property type="match status" value="1"/>
</dbReference>